<proteinExistence type="predicted"/>
<name>C3ZUS5_BRAFL</name>
<evidence type="ECO:0000313" key="1">
    <source>
        <dbReference type="EMBL" id="EEN43787.1"/>
    </source>
</evidence>
<sequence>MLIQAFPSSPEKYSSRHDEEMRQVKNAGVGFRVQTRHRQEHVGWFTGEGFQSLRELVDVVVLGRDLRVESGEEGLLREGSIPSPFSVPPSDIMIHQCGVSVQYRSSSRSVHG</sequence>
<accession>C3ZUS5</accession>
<dbReference type="EMBL" id="GG666684">
    <property type="protein sequence ID" value="EEN43787.1"/>
    <property type="molecule type" value="Genomic_DNA"/>
</dbReference>
<gene>
    <name evidence="1" type="ORF">BRAFLDRAFT_94679</name>
</gene>
<organism>
    <name type="scientific">Branchiostoma floridae</name>
    <name type="common">Florida lancelet</name>
    <name type="synonym">Amphioxus</name>
    <dbReference type="NCBI Taxonomy" id="7739"/>
    <lineage>
        <taxon>Eukaryota</taxon>
        <taxon>Metazoa</taxon>
        <taxon>Chordata</taxon>
        <taxon>Cephalochordata</taxon>
        <taxon>Leptocardii</taxon>
        <taxon>Amphioxiformes</taxon>
        <taxon>Branchiostomatidae</taxon>
        <taxon>Branchiostoma</taxon>
    </lineage>
</organism>
<reference evidence="1" key="1">
    <citation type="journal article" date="2008" name="Nature">
        <title>The amphioxus genome and the evolution of the chordate karyotype.</title>
        <authorList>
            <consortium name="US DOE Joint Genome Institute (JGI-PGF)"/>
            <person name="Putnam N.H."/>
            <person name="Butts T."/>
            <person name="Ferrier D.E.K."/>
            <person name="Furlong R.F."/>
            <person name="Hellsten U."/>
            <person name="Kawashima T."/>
            <person name="Robinson-Rechavi M."/>
            <person name="Shoguchi E."/>
            <person name="Terry A."/>
            <person name="Yu J.-K."/>
            <person name="Benito-Gutierrez E.L."/>
            <person name="Dubchak I."/>
            <person name="Garcia-Fernandez J."/>
            <person name="Gibson-Brown J.J."/>
            <person name="Grigoriev I.V."/>
            <person name="Horton A.C."/>
            <person name="de Jong P.J."/>
            <person name="Jurka J."/>
            <person name="Kapitonov V.V."/>
            <person name="Kohara Y."/>
            <person name="Kuroki Y."/>
            <person name="Lindquist E."/>
            <person name="Lucas S."/>
            <person name="Osoegawa K."/>
            <person name="Pennacchio L.A."/>
            <person name="Salamov A.A."/>
            <person name="Satou Y."/>
            <person name="Sauka-Spengler T."/>
            <person name="Schmutz J."/>
            <person name="Shin-I T."/>
            <person name="Toyoda A."/>
            <person name="Bronner-Fraser M."/>
            <person name="Fujiyama A."/>
            <person name="Holland L.Z."/>
            <person name="Holland P.W.H."/>
            <person name="Satoh N."/>
            <person name="Rokhsar D.S."/>
        </authorList>
    </citation>
    <scope>NUCLEOTIDE SEQUENCE [LARGE SCALE GENOMIC DNA]</scope>
    <source>
        <strain evidence="1">S238N-H82</strain>
        <tissue evidence="1">Testes</tissue>
    </source>
</reference>
<dbReference type="AlphaFoldDB" id="C3ZUS5"/>
<protein>
    <submittedName>
        <fullName evidence="1">Uncharacterized protein</fullName>
    </submittedName>
</protein>
<dbReference type="InParanoid" id="C3ZUS5"/>